<dbReference type="Gene3D" id="2.40.128.600">
    <property type="match status" value="1"/>
</dbReference>
<dbReference type="Pfam" id="PF00144">
    <property type="entry name" value="Beta-lactamase"/>
    <property type="match status" value="1"/>
</dbReference>
<proteinExistence type="predicted"/>
<reference evidence="4" key="1">
    <citation type="journal article" date="2019" name="Int. J. Syst. Evol. Microbiol.">
        <title>The Global Catalogue of Microorganisms (GCM) 10K type strain sequencing project: providing services to taxonomists for standard genome sequencing and annotation.</title>
        <authorList>
            <consortium name="The Broad Institute Genomics Platform"/>
            <consortium name="The Broad Institute Genome Sequencing Center for Infectious Disease"/>
            <person name="Wu L."/>
            <person name="Ma J."/>
        </authorList>
    </citation>
    <scope>NUCLEOTIDE SEQUENCE [LARGE SCALE GENOMIC DNA]</scope>
    <source>
        <strain evidence="4">CECT 8472</strain>
    </source>
</reference>
<dbReference type="GO" id="GO:0016787">
    <property type="term" value="F:hydrolase activity"/>
    <property type="evidence" value="ECO:0007669"/>
    <property type="project" value="UniProtKB-KW"/>
</dbReference>
<keyword evidence="4" id="KW-1185">Reference proteome</keyword>
<name>A0ABV8UMN3_9PROT</name>
<dbReference type="Pfam" id="PF11954">
    <property type="entry name" value="DUF3471"/>
    <property type="match status" value="1"/>
</dbReference>
<dbReference type="RefSeq" id="WP_382422042.1">
    <property type="nucleotide sequence ID" value="NZ_JBHSCW010000003.1"/>
</dbReference>
<dbReference type="PANTHER" id="PTHR46825:SF15">
    <property type="entry name" value="BETA-LACTAMASE-RELATED DOMAIN-CONTAINING PROTEIN"/>
    <property type="match status" value="1"/>
</dbReference>
<feature type="domain" description="Beta-lactamase-related" evidence="1">
    <location>
        <begin position="81"/>
        <end position="410"/>
    </location>
</feature>
<dbReference type="Gene3D" id="3.40.710.10">
    <property type="entry name" value="DD-peptidase/beta-lactamase superfamily"/>
    <property type="match status" value="1"/>
</dbReference>
<accession>A0ABV8UMN3</accession>
<dbReference type="Proteomes" id="UP001595799">
    <property type="component" value="Unassembled WGS sequence"/>
</dbReference>
<evidence type="ECO:0000259" key="1">
    <source>
        <dbReference type="Pfam" id="PF00144"/>
    </source>
</evidence>
<dbReference type="InterPro" id="IPR012338">
    <property type="entry name" value="Beta-lactam/transpept-like"/>
</dbReference>
<evidence type="ECO:0000259" key="2">
    <source>
        <dbReference type="Pfam" id="PF11954"/>
    </source>
</evidence>
<dbReference type="InterPro" id="IPR006311">
    <property type="entry name" value="TAT_signal"/>
</dbReference>
<keyword evidence="3" id="KW-0378">Hydrolase</keyword>
<protein>
    <submittedName>
        <fullName evidence="3">Serine hydrolase</fullName>
    </submittedName>
</protein>
<feature type="domain" description="Peptidase S12 Pab87-related C-terminal" evidence="2">
    <location>
        <begin position="451"/>
        <end position="539"/>
    </location>
</feature>
<dbReference type="EMBL" id="JBHSCW010000003">
    <property type="protein sequence ID" value="MFC4351718.1"/>
    <property type="molecule type" value="Genomic_DNA"/>
</dbReference>
<sequence>MQQSSGSGHNLGSLHLSRRGVLQGLGVATAATALSATSSRIASADQEREAEVLEEATQSPPQTVGVLTSPDLVDAALNRLDELCRDILQRSGIPGLAVSVVSDGETVFTGGYGLRRVGASGTVDGDTVFQIASCSKSLGATVIARQVAEGLVAWDTPIQQLLPWFELADPWVSEHVTLGDLYAHRSGLSDHAGDDLEDLGYDRRTILERLRLLPLHAFRAHYAYTNFGLTAAAEAVAEAAGQDWADLCAAQLYRPLGMNRTSSRYADYRARDNRADGHVPVEAGYQPLYQRQPDAQSPAGGVSSSVHDMARWMALILQGGDYEGQSLIATDALLPAVSAQVISSPSFAMDARISTYGYGFGVGTEPSGRVSLSHSGAFALGVGSNYLMLPSLGLGITVLTNAAPSGAGEAISASFMDLVQYGTVTRDWFSAYQPLMAPIVAPVGELVGKSRPAGAQPPGPSSTYTGRYTNSYFGEAQVVERAGGLYVVLGPHSQESLLEPWDGNSFIYRPRGENAPEGSVSRVAFDAVDNGMAGAMTIEFLNENGLGRFTR</sequence>
<comment type="caution">
    <text evidence="3">The sequence shown here is derived from an EMBL/GenBank/DDBJ whole genome shotgun (WGS) entry which is preliminary data.</text>
</comment>
<dbReference type="InterPro" id="IPR050491">
    <property type="entry name" value="AmpC-like"/>
</dbReference>
<dbReference type="InterPro" id="IPR021860">
    <property type="entry name" value="Peptidase_S12_Pab87-rel_C"/>
</dbReference>
<dbReference type="PANTHER" id="PTHR46825">
    <property type="entry name" value="D-ALANYL-D-ALANINE-CARBOXYPEPTIDASE/ENDOPEPTIDASE AMPH"/>
    <property type="match status" value="1"/>
</dbReference>
<dbReference type="SUPFAM" id="SSF56601">
    <property type="entry name" value="beta-lactamase/transpeptidase-like"/>
    <property type="match status" value="1"/>
</dbReference>
<gene>
    <name evidence="3" type="ORF">ACFOW6_09215</name>
</gene>
<dbReference type="InterPro" id="IPR001466">
    <property type="entry name" value="Beta-lactam-related"/>
</dbReference>
<evidence type="ECO:0000313" key="4">
    <source>
        <dbReference type="Proteomes" id="UP001595799"/>
    </source>
</evidence>
<dbReference type="PROSITE" id="PS51318">
    <property type="entry name" value="TAT"/>
    <property type="match status" value="1"/>
</dbReference>
<organism evidence="3 4">
    <name type="scientific">Fodinicurvata halophila</name>
    <dbReference type="NCBI Taxonomy" id="1419723"/>
    <lineage>
        <taxon>Bacteria</taxon>
        <taxon>Pseudomonadati</taxon>
        <taxon>Pseudomonadota</taxon>
        <taxon>Alphaproteobacteria</taxon>
        <taxon>Rhodospirillales</taxon>
        <taxon>Rhodovibrionaceae</taxon>
        <taxon>Fodinicurvata</taxon>
    </lineage>
</organism>
<evidence type="ECO:0000313" key="3">
    <source>
        <dbReference type="EMBL" id="MFC4351718.1"/>
    </source>
</evidence>